<dbReference type="Gene3D" id="1.10.10.2910">
    <property type="match status" value="1"/>
</dbReference>
<dbReference type="PANTHER" id="PTHR43236:SF2">
    <property type="entry name" value="BLL0069 PROTEIN"/>
    <property type="match status" value="1"/>
</dbReference>
<dbReference type="InterPro" id="IPR052345">
    <property type="entry name" value="Rad_response_metalloprotease"/>
</dbReference>
<dbReference type="InterPro" id="IPR010359">
    <property type="entry name" value="IrrE_HExxH"/>
</dbReference>
<evidence type="ECO:0000313" key="3">
    <source>
        <dbReference type="Proteomes" id="UP000181998"/>
    </source>
</evidence>
<dbReference type="EMBL" id="FOFX01000110">
    <property type="protein sequence ID" value="SEQ61747.1"/>
    <property type="molecule type" value="Genomic_DNA"/>
</dbReference>
<dbReference type="OrthoDB" id="9794834at2"/>
<dbReference type="PANTHER" id="PTHR43236">
    <property type="entry name" value="ANTITOXIN HIGA1"/>
    <property type="match status" value="1"/>
</dbReference>
<evidence type="ECO:0000313" key="2">
    <source>
        <dbReference type="EMBL" id="SEQ61747.1"/>
    </source>
</evidence>
<sequence length="191" mass="21940">MKEPNPRFDDALSLLTFLKENKSFDIRAPIDIDRVAQELGICVEFDISLQQKDIIGEIFFVDEKPIVKINPLQNSYSPRRRFTLAHEIGHYCLHSADSKRGFVDSQKTMSRTESYWDSYESEANSFAAQLLMPFTLLLEEGTQIIAEYLSRELKKTMPTGIFIEVMADKFGVSSKAMEYRLKNIGVIDNLE</sequence>
<protein>
    <recommendedName>
        <fullName evidence="1">IrrE N-terminal-like domain-containing protein</fullName>
    </recommendedName>
</protein>
<dbReference type="Pfam" id="PF06114">
    <property type="entry name" value="Peptidase_M78"/>
    <property type="match status" value="1"/>
</dbReference>
<organism evidence="2 3">
    <name type="scientific">Nitrosomonas ureae</name>
    <dbReference type="NCBI Taxonomy" id="44577"/>
    <lineage>
        <taxon>Bacteria</taxon>
        <taxon>Pseudomonadati</taxon>
        <taxon>Pseudomonadota</taxon>
        <taxon>Betaproteobacteria</taxon>
        <taxon>Nitrosomonadales</taxon>
        <taxon>Nitrosomonadaceae</taxon>
        <taxon>Nitrosomonas</taxon>
    </lineage>
</organism>
<dbReference type="RefSeq" id="WP_074722765.1">
    <property type="nucleotide sequence ID" value="NZ_FOFX01000110.1"/>
</dbReference>
<name>A0A1H9HHI3_9PROT</name>
<gene>
    <name evidence="2" type="ORF">SAMN05421510_11102</name>
</gene>
<dbReference type="AlphaFoldDB" id="A0A1H9HHI3"/>
<dbReference type="Proteomes" id="UP000181998">
    <property type="component" value="Unassembled WGS sequence"/>
</dbReference>
<evidence type="ECO:0000259" key="1">
    <source>
        <dbReference type="Pfam" id="PF06114"/>
    </source>
</evidence>
<reference evidence="2 3" key="1">
    <citation type="submission" date="2016-10" db="EMBL/GenBank/DDBJ databases">
        <authorList>
            <person name="de Groot N.N."/>
        </authorList>
    </citation>
    <scope>NUCLEOTIDE SEQUENCE [LARGE SCALE GENOMIC DNA]</scope>
    <source>
        <strain evidence="2 3">Nm9</strain>
    </source>
</reference>
<feature type="domain" description="IrrE N-terminal-like" evidence="1">
    <location>
        <begin position="56"/>
        <end position="182"/>
    </location>
</feature>
<proteinExistence type="predicted"/>
<accession>A0A1H9HHI3</accession>